<keyword evidence="1" id="KW-1133">Transmembrane helix</keyword>
<dbReference type="InterPro" id="IPR012422">
    <property type="entry name" value="Cyt_c_oxidase_su4_bac-aa3"/>
</dbReference>
<feature type="transmembrane region" description="Helical" evidence="1">
    <location>
        <begin position="57"/>
        <end position="75"/>
    </location>
</feature>
<proteinExistence type="predicted"/>
<accession>A0A316CLY5</accession>
<evidence type="ECO:0000313" key="4">
    <source>
        <dbReference type="Proteomes" id="UP000245396"/>
    </source>
</evidence>
<organism evidence="3 4">
    <name type="scientific">Pseudaminobacter salicylatoxidans</name>
    <dbReference type="NCBI Taxonomy" id="93369"/>
    <lineage>
        <taxon>Bacteria</taxon>
        <taxon>Pseudomonadati</taxon>
        <taxon>Pseudomonadota</taxon>
        <taxon>Alphaproteobacteria</taxon>
        <taxon>Hyphomicrobiales</taxon>
        <taxon>Phyllobacteriaceae</taxon>
        <taxon>Pseudaminobacter</taxon>
    </lineage>
</organism>
<keyword evidence="4" id="KW-1185">Reference proteome</keyword>
<keyword evidence="1" id="KW-0472">Membrane</keyword>
<dbReference type="SUPFAM" id="SSF81469">
    <property type="entry name" value="Bacterial aa3 type cytochrome c oxidase subunit IV"/>
    <property type="match status" value="1"/>
</dbReference>
<name>A0A316CLY5_PSESE</name>
<keyword evidence="1" id="KW-0812">Transmembrane</keyword>
<dbReference type="STRING" id="1192868.GCA_000304395_02329"/>
<dbReference type="OrthoDB" id="9812071at2"/>
<dbReference type="RefSeq" id="WP_019171920.1">
    <property type="nucleotide sequence ID" value="NZ_QGGG01000011.1"/>
</dbReference>
<dbReference type="AlphaFoldDB" id="A0A316CLY5"/>
<evidence type="ECO:0000256" key="1">
    <source>
        <dbReference type="SAM" id="Phobius"/>
    </source>
</evidence>
<protein>
    <submittedName>
        <fullName evidence="3">Aa3 type cytochrome c oxidase subunit IV</fullName>
    </submittedName>
</protein>
<sequence length="76" mass="8302">MADHSHVAPVETGADMDYREHEHTYRLFLTVVKYGSLVCIAILIAMAFGFFVSSAGFFSAAVVFLIVCALGGFLLR</sequence>
<dbReference type="InterPro" id="IPR036596">
    <property type="entry name" value="Cyt-C_aa3_sf"/>
</dbReference>
<dbReference type="Pfam" id="PF07835">
    <property type="entry name" value="COX4_pro_2"/>
    <property type="match status" value="1"/>
</dbReference>
<reference evidence="3 4" key="1">
    <citation type="submission" date="2018-05" db="EMBL/GenBank/DDBJ databases">
        <title>Genomic Encyclopedia of Type Strains, Phase IV (KMG-IV): sequencing the most valuable type-strain genomes for metagenomic binning, comparative biology and taxonomic classification.</title>
        <authorList>
            <person name="Goeker M."/>
        </authorList>
    </citation>
    <scope>NUCLEOTIDE SEQUENCE [LARGE SCALE GENOMIC DNA]</scope>
    <source>
        <strain evidence="3 4">DSM 6986</strain>
    </source>
</reference>
<feature type="domain" description="Cytochrome c oxidase subunit IV bacterial aa3 type" evidence="2">
    <location>
        <begin position="4"/>
        <end position="50"/>
    </location>
</feature>
<dbReference type="EMBL" id="QGGG01000011">
    <property type="protein sequence ID" value="PWJ81036.1"/>
    <property type="molecule type" value="Genomic_DNA"/>
</dbReference>
<gene>
    <name evidence="3" type="ORF">C7441_111157</name>
</gene>
<comment type="caution">
    <text evidence="3">The sequence shown here is derived from an EMBL/GenBank/DDBJ whole genome shotgun (WGS) entry which is preliminary data.</text>
</comment>
<evidence type="ECO:0000313" key="3">
    <source>
        <dbReference type="EMBL" id="PWJ81036.1"/>
    </source>
</evidence>
<feature type="transmembrane region" description="Helical" evidence="1">
    <location>
        <begin position="27"/>
        <end position="51"/>
    </location>
</feature>
<dbReference type="Gene3D" id="1.20.5.160">
    <property type="entry name" value="Bacterial aa3 type cytochrome c oxidase subunit IV"/>
    <property type="match status" value="1"/>
</dbReference>
<evidence type="ECO:0000259" key="2">
    <source>
        <dbReference type="Pfam" id="PF07835"/>
    </source>
</evidence>
<dbReference type="Proteomes" id="UP000245396">
    <property type="component" value="Unassembled WGS sequence"/>
</dbReference>